<evidence type="ECO:0000313" key="3">
    <source>
        <dbReference type="Proteomes" id="UP001178461"/>
    </source>
</evidence>
<dbReference type="Pfam" id="PF15123">
    <property type="entry name" value="DUF4562"/>
    <property type="match status" value="1"/>
</dbReference>
<dbReference type="PANTHER" id="PTHR34833">
    <property type="entry name" value="GENE, 17359-RELATED"/>
    <property type="match status" value="1"/>
</dbReference>
<evidence type="ECO:0000313" key="2">
    <source>
        <dbReference type="EMBL" id="CAI5784164.1"/>
    </source>
</evidence>
<dbReference type="PANTHER" id="PTHR34833:SF1">
    <property type="entry name" value="GENE, 17359-RELATED"/>
    <property type="match status" value="1"/>
</dbReference>
<evidence type="ECO:0000256" key="1">
    <source>
        <dbReference type="SAM" id="MobiDB-lite"/>
    </source>
</evidence>
<organism evidence="2 3">
    <name type="scientific">Podarcis lilfordi</name>
    <name type="common">Lilford's wall lizard</name>
    <dbReference type="NCBI Taxonomy" id="74358"/>
    <lineage>
        <taxon>Eukaryota</taxon>
        <taxon>Metazoa</taxon>
        <taxon>Chordata</taxon>
        <taxon>Craniata</taxon>
        <taxon>Vertebrata</taxon>
        <taxon>Euteleostomi</taxon>
        <taxon>Lepidosauria</taxon>
        <taxon>Squamata</taxon>
        <taxon>Bifurcata</taxon>
        <taxon>Unidentata</taxon>
        <taxon>Episquamata</taxon>
        <taxon>Laterata</taxon>
        <taxon>Lacertibaenia</taxon>
        <taxon>Lacertidae</taxon>
        <taxon>Podarcis</taxon>
    </lineage>
</organism>
<accession>A0AA35PDE1</accession>
<dbReference type="AlphaFoldDB" id="A0AA35PDE1"/>
<protein>
    <submittedName>
        <fullName evidence="2">Uncharacterized protein</fullName>
    </submittedName>
</protein>
<dbReference type="Proteomes" id="UP001178461">
    <property type="component" value="Chromosome 9"/>
</dbReference>
<proteinExistence type="predicted"/>
<feature type="compositionally biased region" description="Polar residues" evidence="1">
    <location>
        <begin position="17"/>
        <end position="26"/>
    </location>
</feature>
<feature type="region of interest" description="Disordered" evidence="1">
    <location>
        <begin position="1"/>
        <end position="39"/>
    </location>
</feature>
<keyword evidence="3" id="KW-1185">Reference proteome</keyword>
<name>A0AA35PDE1_9SAUR</name>
<reference evidence="2" key="1">
    <citation type="submission" date="2022-12" db="EMBL/GenBank/DDBJ databases">
        <authorList>
            <person name="Alioto T."/>
            <person name="Alioto T."/>
            <person name="Gomez Garrido J."/>
        </authorList>
    </citation>
    <scope>NUCLEOTIDE SEQUENCE</scope>
</reference>
<sequence>MQSIDQPAKGKEKKRALTSSTPSEGSGNRMIFTGPDGLRNHRSRLPETTLYIGGATAPVEGTSEAAYLWRPAPRNPPPWYHRCCYVGEIGWGVGEFHSLAQKNGQQLMHERFPPAEEFEIVARYRNPSLRMYPAPDPQYLGWADDPNYHPPMMTLDGSETSPHQMEHFQSNMGDCRMCQPGVFQKNSVMQDPKLPSPPRTTKNNTAALVLLRPF</sequence>
<dbReference type="InterPro" id="IPR027814">
    <property type="entry name" value="DUF4562"/>
</dbReference>
<gene>
    <name evidence="2" type="ORF">PODLI_1B024515</name>
</gene>
<dbReference type="EMBL" id="OX395134">
    <property type="protein sequence ID" value="CAI5784164.1"/>
    <property type="molecule type" value="Genomic_DNA"/>
</dbReference>